<dbReference type="EMBL" id="HBFA01021902">
    <property type="protein sequence ID" value="CAD8671993.1"/>
    <property type="molecule type" value="Transcribed_RNA"/>
</dbReference>
<dbReference type="InterPro" id="IPR000008">
    <property type="entry name" value="C2_dom"/>
</dbReference>
<reference evidence="2" key="1">
    <citation type="submission" date="2021-01" db="EMBL/GenBank/DDBJ databases">
        <authorList>
            <person name="Corre E."/>
            <person name="Pelletier E."/>
            <person name="Niang G."/>
            <person name="Scheremetjew M."/>
            <person name="Finn R."/>
            <person name="Kale V."/>
            <person name="Holt S."/>
            <person name="Cochrane G."/>
            <person name="Meng A."/>
            <person name="Brown T."/>
            <person name="Cohen L."/>
        </authorList>
    </citation>
    <scope>NUCLEOTIDE SEQUENCE</scope>
    <source>
        <strain evidence="2">CCMP722</strain>
    </source>
</reference>
<dbReference type="CDD" id="cd00030">
    <property type="entry name" value="C2"/>
    <property type="match status" value="1"/>
</dbReference>
<organism evidence="2">
    <name type="scientific">Pyramimonas obovata</name>
    <dbReference type="NCBI Taxonomy" id="1411642"/>
    <lineage>
        <taxon>Eukaryota</taxon>
        <taxon>Viridiplantae</taxon>
        <taxon>Chlorophyta</taxon>
        <taxon>Pyramimonadophyceae</taxon>
        <taxon>Pyramimonadales</taxon>
        <taxon>Pyramimonadaceae</taxon>
        <taxon>Pyramimonas</taxon>
        <taxon>Pyramimonas incertae sedis</taxon>
    </lineage>
</organism>
<sequence length="529" mass="56001">MSMTMDELHCDLLGMLEVVCHKAVELTGADTLVTDAKLGSDTYCKLMLVDTVPTNPKVPNRCEVNGSLHQSTVKTNVEHATLNPHWEQAFKLPVLSDTMCLKAYVYHQDVAGGDKFLGVAQIDLIDHFFLPEQQHAVKKTMYPLKADEKHANKKVTGSVELSLAFLPNTNTVVSVTVVDGKGVSTALPGTTKSTKVKMCGWIVDETGVKSAGSASPLKETHSVTHNGAPKWNTTIYMDHMPTHPTDTIRMKILEVEKQDGLAACFPALCASPNSPMKAVGKVDLPISQLVQEQKEMEMKLAEAGEYGPKYLSKSLALMPHTATASKDVKGTVSLHVRYMTPEVRAAVRAVKARKAGIKTPAAATRAVPDFSGVPDAAKVAADKAAAAATEAQSAATAASSKAAKDAADKAAKEAAAKAAKEMQAVEDAAVAAKELKRLASAAAQKPPPVVKAASGKAPVEIKARAAPAPTRSDMKPAPSNNLFKKAVRTVMFVAGSQVLKSKFEHPRTTTAKQNTLVATAAGFVAAQVV</sequence>
<gene>
    <name evidence="2" type="ORF">POBO1169_LOCUS11124</name>
</gene>
<protein>
    <recommendedName>
        <fullName evidence="1">C2 domain-containing protein</fullName>
    </recommendedName>
</protein>
<evidence type="ECO:0000313" key="2">
    <source>
        <dbReference type="EMBL" id="CAD8671993.1"/>
    </source>
</evidence>
<proteinExistence type="predicted"/>
<dbReference type="PANTHER" id="PTHR10774:SF190">
    <property type="entry name" value="C2 CALCIUM_LIPID-BINDING ENDONUCLEASE_EXONUCLEASE_PHOSPHATASE-RELATED"/>
    <property type="match status" value="1"/>
</dbReference>
<dbReference type="SUPFAM" id="SSF49562">
    <property type="entry name" value="C2 domain (Calcium/lipid-binding domain, CaLB)"/>
    <property type="match status" value="1"/>
</dbReference>
<dbReference type="PANTHER" id="PTHR10774">
    <property type="entry name" value="EXTENDED SYNAPTOTAGMIN-RELATED"/>
    <property type="match status" value="1"/>
</dbReference>
<feature type="domain" description="C2" evidence="1">
    <location>
        <begin position="1"/>
        <end position="137"/>
    </location>
</feature>
<dbReference type="GO" id="GO:0005783">
    <property type="term" value="C:endoplasmic reticulum"/>
    <property type="evidence" value="ECO:0007669"/>
    <property type="project" value="TreeGrafter"/>
</dbReference>
<dbReference type="PROSITE" id="PS50004">
    <property type="entry name" value="C2"/>
    <property type="match status" value="1"/>
</dbReference>
<name>A0A7S0RAV8_9CHLO</name>
<accession>A0A7S0RAV8</accession>
<dbReference type="AlphaFoldDB" id="A0A7S0RAV8"/>
<dbReference type="Gene3D" id="2.60.40.150">
    <property type="entry name" value="C2 domain"/>
    <property type="match status" value="1"/>
</dbReference>
<dbReference type="InterPro" id="IPR035892">
    <property type="entry name" value="C2_domain_sf"/>
</dbReference>
<dbReference type="Pfam" id="PF00168">
    <property type="entry name" value="C2"/>
    <property type="match status" value="2"/>
</dbReference>
<dbReference type="SMART" id="SM00239">
    <property type="entry name" value="C2"/>
    <property type="match status" value="2"/>
</dbReference>
<dbReference type="InterPro" id="IPR045050">
    <property type="entry name" value="Synaptotagmin_plant"/>
</dbReference>
<dbReference type="GO" id="GO:0008289">
    <property type="term" value="F:lipid binding"/>
    <property type="evidence" value="ECO:0007669"/>
    <property type="project" value="InterPro"/>
</dbReference>
<evidence type="ECO:0000259" key="1">
    <source>
        <dbReference type="PROSITE" id="PS50004"/>
    </source>
</evidence>